<dbReference type="InterPro" id="IPR004354">
    <property type="entry name" value="Meiotic_Rec114"/>
</dbReference>
<dbReference type="OrthoDB" id="5360255at2759"/>
<name>A0A6A5Q6S3_AMPQU</name>
<feature type="compositionally biased region" description="Basic and acidic residues" evidence="1">
    <location>
        <begin position="270"/>
        <end position="285"/>
    </location>
</feature>
<feature type="compositionally biased region" description="Polar residues" evidence="1">
    <location>
        <begin position="413"/>
        <end position="425"/>
    </location>
</feature>
<evidence type="ECO:0000313" key="2">
    <source>
        <dbReference type="EMBL" id="KAF1911285.1"/>
    </source>
</evidence>
<evidence type="ECO:0000313" key="3">
    <source>
        <dbReference type="Proteomes" id="UP000800096"/>
    </source>
</evidence>
<keyword evidence="3" id="KW-1185">Reference proteome</keyword>
<evidence type="ECO:0000256" key="1">
    <source>
        <dbReference type="SAM" id="MobiDB-lite"/>
    </source>
</evidence>
<dbReference type="AlphaFoldDB" id="A0A6A5Q6S3"/>
<accession>A0A6A5Q6S3</accession>
<dbReference type="Proteomes" id="UP000800096">
    <property type="component" value="Unassembled WGS sequence"/>
</dbReference>
<sequence>MISLPLAKLSTANDAPLSDDRFTWTHETHNLFFVLDNYNARGQVSQLLKIVQGTQVRHSVEIERLINEGDELIRAMQERGIELKHEQLPISALVRSPLLAFRWQLPDKKVKRLQVKFTSSSDYDNAYNHLHQLGLRMSSTKTNQPRAPNSTSTAMTSPSTTANSPLGQVAPTAGPACPPSRLKDISSRPYTAVTAPTAIESQLQEAAHARPASAYAGAADSAKNRNTSFSGPLNPPEYFARPNSATSAVLDLSSPDDRPLTAIEQSPVSIDDRPDTALLLHRPDTAEAALPPRRELPFPRSPLPRSAGSDGTRPSSRPSTGIMGPPPLPARVASLRPASSRAANQELDLPPLPKPTILSSAQQQPSWMQQQPPRTPDSHHNTPTSTQISIYEDQENRPPSSSNSNFSPLSYKKSASNMPSSTGLLTDQHRRHTDSPSPLSTPPTSFSFQQTHVLAGPSAAKAAINSDDLAAYAMQSEEGRRAALNEFIYKQLENDNFLTLLEDTETCWARTGLGTK</sequence>
<feature type="region of interest" description="Disordered" evidence="1">
    <location>
        <begin position="217"/>
        <end position="447"/>
    </location>
</feature>
<feature type="compositionally biased region" description="Low complexity" evidence="1">
    <location>
        <begin position="359"/>
        <end position="372"/>
    </location>
</feature>
<proteinExistence type="predicted"/>
<feature type="compositionally biased region" description="Low complexity" evidence="1">
    <location>
        <begin position="147"/>
        <end position="165"/>
    </location>
</feature>
<organism evidence="2 3">
    <name type="scientific">Ampelomyces quisqualis</name>
    <name type="common">Powdery mildew agent</name>
    <dbReference type="NCBI Taxonomy" id="50730"/>
    <lineage>
        <taxon>Eukaryota</taxon>
        <taxon>Fungi</taxon>
        <taxon>Dikarya</taxon>
        <taxon>Ascomycota</taxon>
        <taxon>Pezizomycotina</taxon>
        <taxon>Dothideomycetes</taxon>
        <taxon>Pleosporomycetidae</taxon>
        <taxon>Pleosporales</taxon>
        <taxon>Pleosporineae</taxon>
        <taxon>Phaeosphaeriaceae</taxon>
        <taxon>Ampelomyces</taxon>
    </lineage>
</organism>
<feature type="compositionally biased region" description="Low complexity" evidence="1">
    <location>
        <begin position="435"/>
        <end position="447"/>
    </location>
</feature>
<dbReference type="EMBL" id="ML979144">
    <property type="protein sequence ID" value="KAF1911285.1"/>
    <property type="molecule type" value="Genomic_DNA"/>
</dbReference>
<protein>
    <submittedName>
        <fullName evidence="2">Uncharacterized protein</fullName>
    </submittedName>
</protein>
<feature type="region of interest" description="Disordered" evidence="1">
    <location>
        <begin position="138"/>
        <end position="182"/>
    </location>
</feature>
<reference evidence="2" key="1">
    <citation type="journal article" date="2020" name="Stud. Mycol.">
        <title>101 Dothideomycetes genomes: a test case for predicting lifestyles and emergence of pathogens.</title>
        <authorList>
            <person name="Haridas S."/>
            <person name="Albert R."/>
            <person name="Binder M."/>
            <person name="Bloem J."/>
            <person name="Labutti K."/>
            <person name="Salamov A."/>
            <person name="Andreopoulos B."/>
            <person name="Baker S."/>
            <person name="Barry K."/>
            <person name="Bills G."/>
            <person name="Bluhm B."/>
            <person name="Cannon C."/>
            <person name="Castanera R."/>
            <person name="Culley D."/>
            <person name="Daum C."/>
            <person name="Ezra D."/>
            <person name="Gonzalez J."/>
            <person name="Henrissat B."/>
            <person name="Kuo A."/>
            <person name="Liang C."/>
            <person name="Lipzen A."/>
            <person name="Lutzoni F."/>
            <person name="Magnuson J."/>
            <person name="Mondo S."/>
            <person name="Nolan M."/>
            <person name="Ohm R."/>
            <person name="Pangilinan J."/>
            <person name="Park H.-J."/>
            <person name="Ramirez L."/>
            <person name="Alfaro M."/>
            <person name="Sun H."/>
            <person name="Tritt A."/>
            <person name="Yoshinaga Y."/>
            <person name="Zwiers L.-H."/>
            <person name="Turgeon B."/>
            <person name="Goodwin S."/>
            <person name="Spatafora J."/>
            <person name="Crous P."/>
            <person name="Grigoriev I."/>
        </authorList>
    </citation>
    <scope>NUCLEOTIDE SEQUENCE</scope>
    <source>
        <strain evidence="2">HMLAC05119</strain>
    </source>
</reference>
<dbReference type="Pfam" id="PF03525">
    <property type="entry name" value="Meiotic_rec114"/>
    <property type="match status" value="1"/>
</dbReference>
<dbReference type="GO" id="GO:0007131">
    <property type="term" value="P:reciprocal meiotic recombination"/>
    <property type="evidence" value="ECO:0007669"/>
    <property type="project" value="InterPro"/>
</dbReference>
<feature type="compositionally biased region" description="Low complexity" evidence="1">
    <location>
        <begin position="397"/>
        <end position="410"/>
    </location>
</feature>
<gene>
    <name evidence="2" type="ORF">BDU57DRAFT_560412</name>
</gene>